<comment type="caution">
    <text evidence="3">The sequence shown here is derived from an EMBL/GenBank/DDBJ whole genome shotgun (WGS) entry which is preliminary data.</text>
</comment>
<dbReference type="SUPFAM" id="SSF53448">
    <property type="entry name" value="Nucleotide-diphospho-sugar transferases"/>
    <property type="match status" value="1"/>
</dbReference>
<sequence length="319" mass="37453">MSEGNYAPIIVSVYDRLDHLKRNIKALLNNRLAAESLLYIVSDAAYKSEHQSRINDVRKYASSISGFKEVRLLFREKNLGAHESIKSAIEEVLLTYDTFIFLEDDIIVAQNFLSYMNEGLAYYKGMDNVFAVCGFSLPFPLPKDYRQDVYFYPCNSPWGFATWRDRWEKVNLDYFDREAELKKNRCRYKAFVSIGFFIKGILKADSRRVIEAMDLRVYFHMFQWGLCSVFPTVSKTQNWGFDGTGEHCGENNGTWWVKPELDIRNQPTQFIPFNGYNAELLKNHRVFQDKINGGFLAKWLKYTWIHDLWKRLKTHTNSI</sequence>
<evidence type="ECO:0000313" key="5">
    <source>
        <dbReference type="Proteomes" id="UP000461276"/>
    </source>
</evidence>
<reference evidence="3 5" key="2">
    <citation type="journal article" date="2019" name="Nat. Med.">
        <title>A library of human gut bacterial isolates paired with longitudinal multiomics data enables mechanistic microbiome research.</title>
        <authorList>
            <person name="Poyet M."/>
            <person name="Groussin M."/>
            <person name="Gibbons S.M."/>
            <person name="Avila-Pacheco J."/>
            <person name="Jiang X."/>
            <person name="Kearney S.M."/>
            <person name="Perrotta A.R."/>
            <person name="Berdy B."/>
            <person name="Zhao S."/>
            <person name="Lieberman T.D."/>
            <person name="Swanson P.K."/>
            <person name="Smith M."/>
            <person name="Roesemann S."/>
            <person name="Alexander J.E."/>
            <person name="Rich S.A."/>
            <person name="Livny J."/>
            <person name="Vlamakis H."/>
            <person name="Clish C."/>
            <person name="Bullock K."/>
            <person name="Deik A."/>
            <person name="Scott J."/>
            <person name="Pierce K.A."/>
            <person name="Xavier R.J."/>
            <person name="Alm E.J."/>
        </authorList>
    </citation>
    <scope>NUCLEOTIDE SEQUENCE [LARGE SCALE GENOMIC DNA]</scope>
    <source>
        <strain evidence="3 5">BIOML-A9</strain>
    </source>
</reference>
<protein>
    <submittedName>
        <fullName evidence="3">Glycosyltransferase</fullName>
    </submittedName>
</protein>
<name>A0A174J2G2_PARDI</name>
<proteinExistence type="predicted"/>
<reference evidence="2 4" key="1">
    <citation type="submission" date="2015-09" db="EMBL/GenBank/DDBJ databases">
        <authorList>
            <consortium name="Pathogen Informatics"/>
        </authorList>
    </citation>
    <scope>NUCLEOTIDE SEQUENCE [LARGE SCALE GENOMIC DNA]</scope>
    <source>
        <strain evidence="2 4">2789STDY5608822</strain>
    </source>
</reference>
<dbReference type="EMBL" id="WKMY01000011">
    <property type="protein sequence ID" value="MRY94531.1"/>
    <property type="molecule type" value="Genomic_DNA"/>
</dbReference>
<keyword evidence="3" id="KW-0808">Transferase</keyword>
<evidence type="ECO:0000256" key="1">
    <source>
        <dbReference type="SAM" id="Coils"/>
    </source>
</evidence>
<evidence type="ECO:0000313" key="4">
    <source>
        <dbReference type="Proteomes" id="UP000095455"/>
    </source>
</evidence>
<dbReference type="Proteomes" id="UP000095455">
    <property type="component" value="Unassembled WGS sequence"/>
</dbReference>
<dbReference type="RefSeq" id="WP_011966985.1">
    <property type="nucleotide sequence ID" value="NZ_CABMKT010000001.1"/>
</dbReference>
<dbReference type="OMA" id="SCWGWAT"/>
<evidence type="ECO:0000313" key="2">
    <source>
        <dbReference type="EMBL" id="CUO91385.1"/>
    </source>
</evidence>
<dbReference type="AlphaFoldDB" id="A0A174J2G2"/>
<gene>
    <name evidence="2" type="ORF">ERS852380_03445</name>
    <name evidence="3" type="ORF">GKD67_15120</name>
</gene>
<feature type="coiled-coil region" evidence="1">
    <location>
        <begin position="10"/>
        <end position="37"/>
    </location>
</feature>
<dbReference type="InterPro" id="IPR029044">
    <property type="entry name" value="Nucleotide-diphossugar_trans"/>
</dbReference>
<accession>A0A174J2G2</accession>
<organism evidence="3 5">
    <name type="scientific">Parabacteroides distasonis</name>
    <dbReference type="NCBI Taxonomy" id="823"/>
    <lineage>
        <taxon>Bacteria</taxon>
        <taxon>Pseudomonadati</taxon>
        <taxon>Bacteroidota</taxon>
        <taxon>Bacteroidia</taxon>
        <taxon>Bacteroidales</taxon>
        <taxon>Tannerellaceae</taxon>
        <taxon>Parabacteroides</taxon>
    </lineage>
</organism>
<dbReference type="EMBL" id="CYYK01000013">
    <property type="protein sequence ID" value="CUO91385.1"/>
    <property type="molecule type" value="Genomic_DNA"/>
</dbReference>
<dbReference type="Proteomes" id="UP000461276">
    <property type="component" value="Unassembled WGS sequence"/>
</dbReference>
<dbReference type="GO" id="GO:0016740">
    <property type="term" value="F:transferase activity"/>
    <property type="evidence" value="ECO:0007669"/>
    <property type="project" value="UniProtKB-KW"/>
</dbReference>
<keyword evidence="1" id="KW-0175">Coiled coil</keyword>
<evidence type="ECO:0000313" key="3">
    <source>
        <dbReference type="EMBL" id="MRY94531.1"/>
    </source>
</evidence>
<dbReference type="Gene3D" id="3.90.550.10">
    <property type="entry name" value="Spore Coat Polysaccharide Biosynthesis Protein SpsA, Chain A"/>
    <property type="match status" value="1"/>
</dbReference>